<sequence>MDDESHRKNSSAALKIALVALGVLVLLGVVQAATAGTVGIGALSIQLRDEPAPTTTQRTALPGAGLEAALGGATTDGDAPTSAPEKVVTGSWKQARGLLTVEVTKVESVSGRLRVHVTAINASTSKMDMPLASVSATDDAGLDYTASLSTSKWSASVPKGNSTSGYLELNQRPGPDSGVLTLTFAGIVGQLAPTGGSVSVSGIPLPK</sequence>
<keyword evidence="2" id="KW-1185">Reference proteome</keyword>
<reference evidence="1" key="1">
    <citation type="journal article" date="2014" name="Int. J. Syst. Evol. Microbiol.">
        <title>Complete genome sequence of Corynebacterium casei LMG S-19264T (=DSM 44701T), isolated from a smear-ripened cheese.</title>
        <authorList>
            <consortium name="US DOE Joint Genome Institute (JGI-PGF)"/>
            <person name="Walter F."/>
            <person name="Albersmeier A."/>
            <person name="Kalinowski J."/>
            <person name="Ruckert C."/>
        </authorList>
    </citation>
    <scope>NUCLEOTIDE SEQUENCE</scope>
    <source>
        <strain evidence="1">JCM 3313</strain>
    </source>
</reference>
<proteinExistence type="predicted"/>
<accession>A0A918EDM9</accession>
<name>A0A918EDM9_9PSEU</name>
<evidence type="ECO:0000313" key="2">
    <source>
        <dbReference type="Proteomes" id="UP000639606"/>
    </source>
</evidence>
<evidence type="ECO:0000313" key="1">
    <source>
        <dbReference type="EMBL" id="GGP45480.1"/>
    </source>
</evidence>
<reference evidence="1" key="2">
    <citation type="submission" date="2020-09" db="EMBL/GenBank/DDBJ databases">
        <authorList>
            <person name="Sun Q."/>
            <person name="Ohkuma M."/>
        </authorList>
    </citation>
    <scope>NUCLEOTIDE SEQUENCE</scope>
    <source>
        <strain evidence="1">JCM 3313</strain>
    </source>
</reference>
<dbReference type="AlphaFoldDB" id="A0A918EDM9"/>
<gene>
    <name evidence="1" type="ORF">GCM10010185_16580</name>
</gene>
<dbReference type="Proteomes" id="UP000639606">
    <property type="component" value="Unassembled WGS sequence"/>
</dbReference>
<comment type="caution">
    <text evidence="1">The sequence shown here is derived from an EMBL/GenBank/DDBJ whole genome shotgun (WGS) entry which is preliminary data.</text>
</comment>
<dbReference type="EMBL" id="BMRG01000002">
    <property type="protein sequence ID" value="GGP45480.1"/>
    <property type="molecule type" value="Genomic_DNA"/>
</dbReference>
<dbReference type="RefSeq" id="WP_189222531.1">
    <property type="nucleotide sequence ID" value="NZ_BMRG01000002.1"/>
</dbReference>
<organism evidence="1 2">
    <name type="scientific">Saccharothrix coeruleofusca</name>
    <dbReference type="NCBI Taxonomy" id="33919"/>
    <lineage>
        <taxon>Bacteria</taxon>
        <taxon>Bacillati</taxon>
        <taxon>Actinomycetota</taxon>
        <taxon>Actinomycetes</taxon>
        <taxon>Pseudonocardiales</taxon>
        <taxon>Pseudonocardiaceae</taxon>
        <taxon>Saccharothrix</taxon>
    </lineage>
</organism>
<evidence type="ECO:0008006" key="3">
    <source>
        <dbReference type="Google" id="ProtNLM"/>
    </source>
</evidence>
<protein>
    <recommendedName>
        <fullName evidence="3">DUF4352 domain-containing protein</fullName>
    </recommendedName>
</protein>